<sequence>MAGYWQHIQDSKRPLFLPDIGTYFNQDMDEAKSMIDALAATGVTTVKGEVLQNADVCLDAELSGNEKFWGHKTGQVVEENYRALIERKVLPLSAYEELFNYAKQKGMDVIVSVYDFEGADFAKEIGCKAIKIASSNITHQPLIEYVARLGLPMIIDTGHSTIEEMARAVNWAQDAAANHEVDLVVEHSPKGPPNPVDQQNLKFMQTLGNAVGLPYGLSDHHGGEEMLYAATAMGAVVLEKGVCHDDMGDEQDGGHALPIGQVAEVLQKIHNIADAMGDGIRVLPRQRDKYVSRMGMVAKTHLKAQDTLTLESVHFAFPAQGIKAEYWSEVEGHVLKNPIAAGQVIRWSDVEFKDD</sequence>
<dbReference type="PANTHER" id="PTHR42966:SF1">
    <property type="entry name" value="SIALIC ACID SYNTHASE"/>
    <property type="match status" value="1"/>
</dbReference>
<dbReference type="PROSITE" id="PS50844">
    <property type="entry name" value="AFP_LIKE"/>
    <property type="match status" value="1"/>
</dbReference>
<name>A0A066ZZ78_HYDMR</name>
<dbReference type="InterPro" id="IPR051690">
    <property type="entry name" value="PseI-like"/>
</dbReference>
<dbReference type="InterPro" id="IPR013132">
    <property type="entry name" value="PseI/NeuA/B-like_N"/>
</dbReference>
<keyword evidence="3" id="KW-1185">Reference proteome</keyword>
<dbReference type="SUPFAM" id="SSF51569">
    <property type="entry name" value="Aldolase"/>
    <property type="match status" value="1"/>
</dbReference>
<dbReference type="EMBL" id="JMIU01000001">
    <property type="protein sequence ID" value="KDN95420.1"/>
    <property type="molecule type" value="Genomic_DNA"/>
</dbReference>
<dbReference type="Gene3D" id="3.90.1210.10">
    <property type="entry name" value="Antifreeze-like/N-acetylneuraminic acid synthase C-terminal domain"/>
    <property type="match status" value="1"/>
</dbReference>
<organism evidence="2 3">
    <name type="scientific">Hydrogenovibrio marinus</name>
    <dbReference type="NCBI Taxonomy" id="28885"/>
    <lineage>
        <taxon>Bacteria</taxon>
        <taxon>Pseudomonadati</taxon>
        <taxon>Pseudomonadota</taxon>
        <taxon>Gammaproteobacteria</taxon>
        <taxon>Thiotrichales</taxon>
        <taxon>Piscirickettsiaceae</taxon>
        <taxon>Hydrogenovibrio</taxon>
    </lineage>
</organism>
<dbReference type="Pfam" id="PF08666">
    <property type="entry name" value="SAF"/>
    <property type="match status" value="1"/>
</dbReference>
<dbReference type="InterPro" id="IPR057736">
    <property type="entry name" value="SAF_PseI/NeuA/NeuB"/>
</dbReference>
<dbReference type="Proteomes" id="UP000027341">
    <property type="component" value="Unassembled WGS sequence"/>
</dbReference>
<dbReference type="SMART" id="SM00858">
    <property type="entry name" value="SAF"/>
    <property type="match status" value="1"/>
</dbReference>
<dbReference type="STRING" id="28885.EI16_03730"/>
<dbReference type="InterPro" id="IPR013974">
    <property type="entry name" value="SAF"/>
</dbReference>
<evidence type="ECO:0000313" key="3">
    <source>
        <dbReference type="Proteomes" id="UP000027341"/>
    </source>
</evidence>
<accession>A0A066ZZ78</accession>
<dbReference type="SUPFAM" id="SSF51269">
    <property type="entry name" value="AFP III-like domain"/>
    <property type="match status" value="1"/>
</dbReference>
<evidence type="ECO:0000259" key="1">
    <source>
        <dbReference type="PROSITE" id="PS50844"/>
    </source>
</evidence>
<dbReference type="Gene3D" id="3.20.20.70">
    <property type="entry name" value="Aldolase class I"/>
    <property type="match status" value="1"/>
</dbReference>
<feature type="domain" description="AFP-like" evidence="1">
    <location>
        <begin position="295"/>
        <end position="353"/>
    </location>
</feature>
<dbReference type="GO" id="GO:0047444">
    <property type="term" value="F:N-acylneuraminate-9-phosphate synthase activity"/>
    <property type="evidence" value="ECO:0007669"/>
    <property type="project" value="TreeGrafter"/>
</dbReference>
<comment type="caution">
    <text evidence="2">The sequence shown here is derived from an EMBL/GenBank/DDBJ whole genome shotgun (WGS) entry which is preliminary data.</text>
</comment>
<protein>
    <recommendedName>
        <fullName evidence="1">AFP-like domain-containing protein</fullName>
    </recommendedName>
</protein>
<dbReference type="CDD" id="cd11615">
    <property type="entry name" value="SAF_NeuB_like"/>
    <property type="match status" value="1"/>
</dbReference>
<reference evidence="2 3" key="1">
    <citation type="submission" date="2014-04" db="EMBL/GenBank/DDBJ databases">
        <title>Draft genome sequence of Hydrogenovibrio marinus MH-110, a model organism for aerobic H2 metabolism.</title>
        <authorList>
            <person name="Cha H.J."/>
            <person name="Jo B.H."/>
            <person name="Hwang B.H."/>
        </authorList>
    </citation>
    <scope>NUCLEOTIDE SEQUENCE [LARGE SCALE GENOMIC DNA]</scope>
    <source>
        <strain evidence="2 3">MH-110</strain>
    </source>
</reference>
<dbReference type="InterPro" id="IPR036732">
    <property type="entry name" value="AFP_Neu5c_C_sf"/>
</dbReference>
<dbReference type="PANTHER" id="PTHR42966">
    <property type="entry name" value="N-ACETYLNEURAMINATE SYNTHASE"/>
    <property type="match status" value="1"/>
</dbReference>
<proteinExistence type="predicted"/>
<dbReference type="Pfam" id="PF03102">
    <property type="entry name" value="NeuB"/>
    <property type="match status" value="1"/>
</dbReference>
<gene>
    <name evidence="2" type="ORF">EI16_03730</name>
</gene>
<dbReference type="InterPro" id="IPR013785">
    <property type="entry name" value="Aldolase_TIM"/>
</dbReference>
<evidence type="ECO:0000313" key="2">
    <source>
        <dbReference type="EMBL" id="KDN95420.1"/>
    </source>
</evidence>
<dbReference type="InterPro" id="IPR006190">
    <property type="entry name" value="SAF_AFP_Neu5Ac"/>
</dbReference>
<dbReference type="AlphaFoldDB" id="A0A066ZZ78"/>
<dbReference type="GO" id="GO:0016051">
    <property type="term" value="P:carbohydrate biosynthetic process"/>
    <property type="evidence" value="ECO:0007669"/>
    <property type="project" value="InterPro"/>
</dbReference>
<dbReference type="RefSeq" id="WP_051622993.1">
    <property type="nucleotide sequence ID" value="NZ_AP020335.1"/>
</dbReference>